<dbReference type="Proteomes" id="UP001287059">
    <property type="component" value="Unassembled WGS sequence"/>
</dbReference>
<keyword evidence="2" id="KW-1185">Reference proteome</keyword>
<organism evidence="1 2">
    <name type="scientific">Mesorhizobium album</name>
    <dbReference type="NCBI Taxonomy" id="3072314"/>
    <lineage>
        <taxon>Bacteria</taxon>
        <taxon>Pseudomonadati</taxon>
        <taxon>Pseudomonadota</taxon>
        <taxon>Alphaproteobacteria</taxon>
        <taxon>Hyphomicrobiales</taxon>
        <taxon>Phyllobacteriaceae</taxon>
        <taxon>Mesorhizobium</taxon>
    </lineage>
</organism>
<gene>
    <name evidence="1" type="ORF">RFN28_09465</name>
</gene>
<evidence type="ECO:0000313" key="1">
    <source>
        <dbReference type="EMBL" id="MDX8478709.1"/>
    </source>
</evidence>
<sequence length="155" mass="16839">MSLNSVSALSGPLKACFPNANSGNTPRLAVLPEQIAEEAEAASCAPENVFSLVKRTLFEAYSKACRLGKASLTSVLTWRLLLARPLSVNPGTANIAPDPELGSHAENARNFIAPFFKREEESDRLSAVFPAGFVQKGLYERQHSPLPEESARERQ</sequence>
<evidence type="ECO:0000313" key="2">
    <source>
        <dbReference type="Proteomes" id="UP001287059"/>
    </source>
</evidence>
<accession>A0ABU4XVI8</accession>
<dbReference type="EMBL" id="JAVIIW010000008">
    <property type="protein sequence ID" value="MDX8478709.1"/>
    <property type="molecule type" value="Genomic_DNA"/>
</dbReference>
<dbReference type="RefSeq" id="WP_320287091.1">
    <property type="nucleotide sequence ID" value="NZ_JAVIIW010000008.1"/>
</dbReference>
<protein>
    <submittedName>
        <fullName evidence="1">Uncharacterized protein</fullName>
    </submittedName>
</protein>
<name>A0ABU4XVI8_9HYPH</name>
<comment type="caution">
    <text evidence="1">The sequence shown here is derived from an EMBL/GenBank/DDBJ whole genome shotgun (WGS) entry which is preliminary data.</text>
</comment>
<proteinExistence type="predicted"/>
<reference evidence="1 2" key="1">
    <citation type="submission" date="2023-08" db="EMBL/GenBank/DDBJ databases">
        <title>Implementing the SeqCode for naming new Mesorhizobium species isolated from Vachellia karroo root nodules.</title>
        <authorList>
            <person name="Van Lill M."/>
        </authorList>
    </citation>
    <scope>NUCLEOTIDE SEQUENCE [LARGE SCALE GENOMIC DNA]</scope>
    <source>
        <strain evidence="1 2">VK24D</strain>
    </source>
</reference>